<dbReference type="GO" id="GO:0052689">
    <property type="term" value="F:carboxylic ester hydrolase activity"/>
    <property type="evidence" value="ECO:0007669"/>
    <property type="project" value="TreeGrafter"/>
</dbReference>
<dbReference type="Gene3D" id="3.40.50.1820">
    <property type="entry name" value="alpha/beta hydrolase"/>
    <property type="match status" value="1"/>
</dbReference>
<dbReference type="InterPro" id="IPR008391">
    <property type="entry name" value="AXE1_dom"/>
</dbReference>
<evidence type="ECO:0000313" key="5">
    <source>
        <dbReference type="Proteomes" id="UP000005286"/>
    </source>
</evidence>
<gene>
    <name evidence="4" type="ORF">HMPREF9290_1512</name>
</gene>
<evidence type="ECO:0000313" key="4">
    <source>
        <dbReference type="EMBL" id="EGC82348.1"/>
    </source>
</evidence>
<organism evidence="4 5">
    <name type="scientific">Anaerococcus prevotii ACS-065-V-Col13</name>
    <dbReference type="NCBI Taxonomy" id="879305"/>
    <lineage>
        <taxon>Bacteria</taxon>
        <taxon>Bacillati</taxon>
        <taxon>Bacillota</taxon>
        <taxon>Tissierellia</taxon>
        <taxon>Tissierellales</taxon>
        <taxon>Peptoniphilaceae</taxon>
        <taxon>Anaerococcus</taxon>
    </lineage>
</organism>
<dbReference type="InterPro" id="IPR039069">
    <property type="entry name" value="CE7"/>
</dbReference>
<dbReference type="EMBL" id="AEXM01000012">
    <property type="protein sequence ID" value="EGC82348.1"/>
    <property type="molecule type" value="Genomic_DNA"/>
</dbReference>
<evidence type="ECO:0000259" key="3">
    <source>
        <dbReference type="Pfam" id="PF05448"/>
    </source>
</evidence>
<keyword evidence="5" id="KW-1185">Reference proteome</keyword>
<dbReference type="PANTHER" id="PTHR40111:SF1">
    <property type="entry name" value="CEPHALOSPORIN-C DEACETYLASE"/>
    <property type="match status" value="1"/>
</dbReference>
<dbReference type="ESTHER" id="9firm-f0gut8">
    <property type="family name" value="Acetyl-esterase_deacetylase"/>
</dbReference>
<feature type="active site" description="Charge relay system" evidence="1">
    <location>
        <position position="306"/>
    </location>
</feature>
<feature type="domain" description="Acetyl xylan esterase" evidence="3">
    <location>
        <begin position="11"/>
        <end position="320"/>
    </location>
</feature>
<proteinExistence type="predicted"/>
<dbReference type="InterPro" id="IPR029058">
    <property type="entry name" value="AB_hydrolase_fold"/>
</dbReference>
<dbReference type="AlphaFoldDB" id="F0GUT8"/>
<dbReference type="PANTHER" id="PTHR40111">
    <property type="entry name" value="CEPHALOSPORIN-C DEACETYLASE"/>
    <property type="match status" value="1"/>
</dbReference>
<sequence>MIKKHFDSVDEMTYTTLSNHKPEDFDIFWKNQIDEIKDINPKIKLEKAFEDDFERATYYHLYFESFDNSKIHCKYLKPKTDKNTPLVIIFHGYPGATRSYFEYSSFLDQGIAVLAMDCRGQGGRSLGMQAPKLNMGPTVSGHIIDGLFGKKEDLFYINIFKDAFLSVNVGKNLKNIDKDKIYLAGSSQGGGISIVTAALHEDVKKVYLLYPFLTDYRKVFELDYDEIAYEGLRYYSRWFDPQGKHLEETFSKLDYIDAANFASKIKAPVIYGISLADEIIPPEVQFAVFNEIKSKKKLYQFKGFGHEKICDMEDYAIAFFNDNKSINDGIKIKCEEKDKNFSYKLISNGNDRLMIYLNQTIDMGAHYLRRFSNLNMDSISYEFTNDAELDKDNIEYLLSKYNDNYREIYIIAHRELCSFAIDLANKYDIKALILQGMTFDKEIIDKAKSIKSEVLMASCGLDFMEDMEITKEVSDSIEKSKLIYYPKYEYERINDYEDEKMAFLNKLIRGENINE</sequence>
<protein>
    <submittedName>
        <fullName evidence="4">Acetyl xylan esterase (AXE1)</fullName>
    </submittedName>
</protein>
<comment type="caution">
    <text evidence="4">The sequence shown here is derived from an EMBL/GenBank/DDBJ whole genome shotgun (WGS) entry which is preliminary data.</text>
</comment>
<dbReference type="RefSeq" id="WP_004834154.1">
    <property type="nucleotide sequence ID" value="NZ_AEXM01000012.1"/>
</dbReference>
<dbReference type="Proteomes" id="UP000005286">
    <property type="component" value="Unassembled WGS sequence"/>
</dbReference>
<evidence type="ECO:0000256" key="1">
    <source>
        <dbReference type="PIRSR" id="PIRSR639069-1"/>
    </source>
</evidence>
<accession>F0GUT8</accession>
<reference evidence="4 5" key="1">
    <citation type="submission" date="2011-01" db="EMBL/GenBank/DDBJ databases">
        <authorList>
            <person name="Durkin A.S."/>
            <person name="Madupu R."/>
            <person name="Torralba M."/>
            <person name="Gillis M."/>
            <person name="Methe B."/>
            <person name="Sutton G."/>
            <person name="Nelson K.E."/>
        </authorList>
    </citation>
    <scope>NUCLEOTIDE SEQUENCE [LARGE SCALE GENOMIC DNA]</scope>
    <source>
        <strain evidence="4 5">ACS-065-V-Col13</strain>
    </source>
</reference>
<feature type="active site" description="Nucleophile" evidence="1">
    <location>
        <position position="187"/>
    </location>
</feature>
<dbReference type="SUPFAM" id="SSF53474">
    <property type="entry name" value="alpha/beta-Hydrolases"/>
    <property type="match status" value="1"/>
</dbReference>
<dbReference type="PATRIC" id="fig|879305.3.peg.570"/>
<feature type="active site" description="Charge relay system" evidence="1">
    <location>
        <position position="277"/>
    </location>
</feature>
<dbReference type="GO" id="GO:0005976">
    <property type="term" value="P:polysaccharide metabolic process"/>
    <property type="evidence" value="ECO:0007669"/>
    <property type="project" value="TreeGrafter"/>
</dbReference>
<feature type="binding site" evidence="2">
    <location>
        <position position="93"/>
    </location>
    <ligand>
        <name>substrate</name>
    </ligand>
</feature>
<evidence type="ECO:0000256" key="2">
    <source>
        <dbReference type="PIRSR" id="PIRSR639069-2"/>
    </source>
</evidence>
<dbReference type="eggNOG" id="COG3458">
    <property type="taxonomic scope" value="Bacteria"/>
</dbReference>
<dbReference type="STRING" id="879305.HMPREF9290_1512"/>
<name>F0GUT8_9FIRM</name>
<dbReference type="Pfam" id="PF05448">
    <property type="entry name" value="AXE1"/>
    <property type="match status" value="1"/>
</dbReference>